<dbReference type="EMBL" id="QREH01000001">
    <property type="protein sequence ID" value="REE02919.1"/>
    <property type="molecule type" value="Genomic_DNA"/>
</dbReference>
<comment type="caution">
    <text evidence="1">The sequence shown here is derived from an EMBL/GenBank/DDBJ whole genome shotgun (WGS) entry which is preliminary data.</text>
</comment>
<accession>A0A3D9L977</accession>
<proteinExistence type="predicted"/>
<dbReference type="InterPro" id="IPR023850">
    <property type="entry name" value="MftB"/>
</dbReference>
<name>A0A3D9L977_9MICC</name>
<evidence type="ECO:0000313" key="2">
    <source>
        <dbReference type="Proteomes" id="UP000256727"/>
    </source>
</evidence>
<reference evidence="1 2" key="1">
    <citation type="submission" date="2018-07" db="EMBL/GenBank/DDBJ databases">
        <title>Sequencing the genomes of 1000 actinobacteria strains.</title>
        <authorList>
            <person name="Klenk H.-P."/>
        </authorList>
    </citation>
    <scope>NUCLEOTIDE SEQUENCE [LARGE SCALE GENOMIC DNA]</scope>
    <source>
        <strain evidence="1 2">DSM 14442</strain>
    </source>
</reference>
<gene>
    <name evidence="1" type="ORF">C8E99_0709</name>
</gene>
<dbReference type="Proteomes" id="UP000256727">
    <property type="component" value="Unassembled WGS sequence"/>
</dbReference>
<evidence type="ECO:0000313" key="1">
    <source>
        <dbReference type="EMBL" id="REE02919.1"/>
    </source>
</evidence>
<organism evidence="1 2">
    <name type="scientific">Citricoccus muralis</name>
    <dbReference type="NCBI Taxonomy" id="169134"/>
    <lineage>
        <taxon>Bacteria</taxon>
        <taxon>Bacillati</taxon>
        <taxon>Actinomycetota</taxon>
        <taxon>Actinomycetes</taxon>
        <taxon>Micrococcales</taxon>
        <taxon>Micrococcaceae</taxon>
        <taxon>Citricoccus</taxon>
    </lineage>
</organism>
<sequence length="112" mass="11976">MRGLLTLATTTHPAVDPGSGLGLDPGTAWILNPRVAVRPEPFGALLYHFGTRRLSFLKDTRLVDLVTALADFPSVDATFTALGIDEDARSGYVSALQRLADTDMLLPATDHA</sequence>
<dbReference type="NCBIfam" id="TIGR03967">
    <property type="entry name" value="mycofact_MftB"/>
    <property type="match status" value="1"/>
</dbReference>
<dbReference type="Pfam" id="PF26520">
    <property type="entry name" value="MftB_chaperone"/>
    <property type="match status" value="1"/>
</dbReference>
<protein>
    <submittedName>
        <fullName evidence="1">Putative mycofactocin binding protein MftB</fullName>
    </submittedName>
</protein>
<dbReference type="AlphaFoldDB" id="A0A3D9L977"/>
<keyword evidence="2" id="KW-1185">Reference proteome</keyword>
<dbReference type="OrthoDB" id="3784885at2"/>